<feature type="domain" description="D-alanyl-D-alanine carboxypeptidase-like core" evidence="1">
    <location>
        <begin position="33"/>
        <end position="182"/>
    </location>
</feature>
<protein>
    <submittedName>
        <fullName evidence="2">M15 family metallopeptidase</fullName>
    </submittedName>
</protein>
<name>A0A9D9DBQ9_9GAMM</name>
<dbReference type="CDD" id="cd14847">
    <property type="entry name" value="DD-carboxypeptidase_like"/>
    <property type="match status" value="1"/>
</dbReference>
<dbReference type="PANTHER" id="PTHR34385:SF1">
    <property type="entry name" value="PEPTIDOGLYCAN L-ALANYL-D-GLUTAMATE ENDOPEPTIDASE CWLK"/>
    <property type="match status" value="1"/>
</dbReference>
<dbReference type="InterPro" id="IPR003709">
    <property type="entry name" value="VanY-like_core_dom"/>
</dbReference>
<reference evidence="2" key="1">
    <citation type="submission" date="2020-10" db="EMBL/GenBank/DDBJ databases">
        <authorList>
            <person name="Gilroy R."/>
        </authorList>
    </citation>
    <scope>NUCLEOTIDE SEQUENCE</scope>
    <source>
        <strain evidence="2">17213</strain>
    </source>
</reference>
<comment type="caution">
    <text evidence="2">The sequence shown here is derived from an EMBL/GenBank/DDBJ whole genome shotgun (WGS) entry which is preliminary data.</text>
</comment>
<evidence type="ECO:0000259" key="1">
    <source>
        <dbReference type="Pfam" id="PF02557"/>
    </source>
</evidence>
<dbReference type="PANTHER" id="PTHR34385">
    <property type="entry name" value="D-ALANYL-D-ALANINE CARBOXYPEPTIDASE"/>
    <property type="match status" value="1"/>
</dbReference>
<dbReference type="Gene3D" id="3.30.1380.10">
    <property type="match status" value="1"/>
</dbReference>
<gene>
    <name evidence="2" type="ORF">IAB19_03770</name>
</gene>
<dbReference type="InterPro" id="IPR009045">
    <property type="entry name" value="Zn_M74/Hedgehog-like"/>
</dbReference>
<accession>A0A9D9DBQ9</accession>
<dbReference type="SUPFAM" id="SSF55166">
    <property type="entry name" value="Hedgehog/DD-peptidase"/>
    <property type="match status" value="1"/>
</dbReference>
<evidence type="ECO:0000313" key="2">
    <source>
        <dbReference type="EMBL" id="MBO8415484.1"/>
    </source>
</evidence>
<evidence type="ECO:0000313" key="3">
    <source>
        <dbReference type="Proteomes" id="UP000823631"/>
    </source>
</evidence>
<dbReference type="InterPro" id="IPR052179">
    <property type="entry name" value="DD-CPase-like"/>
</dbReference>
<dbReference type="AlphaFoldDB" id="A0A9D9DBQ9"/>
<dbReference type="Proteomes" id="UP000823631">
    <property type="component" value="Unassembled WGS sequence"/>
</dbReference>
<dbReference type="GO" id="GO:0008233">
    <property type="term" value="F:peptidase activity"/>
    <property type="evidence" value="ECO:0007669"/>
    <property type="project" value="InterPro"/>
</dbReference>
<reference evidence="2" key="2">
    <citation type="journal article" date="2021" name="PeerJ">
        <title>Extensive microbial diversity within the chicken gut microbiome revealed by metagenomics and culture.</title>
        <authorList>
            <person name="Gilroy R."/>
            <person name="Ravi A."/>
            <person name="Getino M."/>
            <person name="Pursley I."/>
            <person name="Horton D.L."/>
            <person name="Alikhan N.F."/>
            <person name="Baker D."/>
            <person name="Gharbi K."/>
            <person name="Hall N."/>
            <person name="Watson M."/>
            <person name="Adriaenssens E.M."/>
            <person name="Foster-Nyarko E."/>
            <person name="Jarju S."/>
            <person name="Secka A."/>
            <person name="Antonio M."/>
            <person name="Oren A."/>
            <person name="Chaudhuri R.R."/>
            <person name="La Ragione R."/>
            <person name="Hildebrand F."/>
            <person name="Pallen M.J."/>
        </authorList>
    </citation>
    <scope>NUCLEOTIDE SEQUENCE</scope>
    <source>
        <strain evidence="2">17213</strain>
    </source>
</reference>
<sequence length="227" mass="25622">MAELDKPCPDEELALFAGRSLVKAPEGFWADEESLARLRVLQHKAAEQGIELAVCSAFRSFERQYQIFKDKYEGRRPVLDAEEKTVDISALSPAEKIKAITYFSALPGLSRHHLGTDFDVYAKNLLPKGQKLQLTYHEYAPGAYFEPLGRFLSAEAEACGFVRPFMQSSWRGGPEPWHLSYHRRAQILLSAFNFASFAALYAHKTDDFVPAVLSYGWAHFKDLLCLG</sequence>
<dbReference type="EMBL" id="JADINH010000080">
    <property type="protein sequence ID" value="MBO8415484.1"/>
    <property type="molecule type" value="Genomic_DNA"/>
</dbReference>
<dbReference type="Pfam" id="PF02557">
    <property type="entry name" value="VanY"/>
    <property type="match status" value="1"/>
</dbReference>
<dbReference type="GO" id="GO:0006508">
    <property type="term" value="P:proteolysis"/>
    <property type="evidence" value="ECO:0007669"/>
    <property type="project" value="InterPro"/>
</dbReference>
<proteinExistence type="predicted"/>
<organism evidence="2 3">
    <name type="scientific">Candidatus Avisuccinivibrio stercorigallinarum</name>
    <dbReference type="NCBI Taxonomy" id="2840704"/>
    <lineage>
        <taxon>Bacteria</taxon>
        <taxon>Pseudomonadati</taxon>
        <taxon>Pseudomonadota</taxon>
        <taxon>Gammaproteobacteria</taxon>
        <taxon>Aeromonadales</taxon>
        <taxon>Succinivibrionaceae</taxon>
        <taxon>Succinivibrionaceae incertae sedis</taxon>
        <taxon>Candidatus Avisuccinivibrio</taxon>
    </lineage>
</organism>